<dbReference type="SFLD" id="SFLDS00032">
    <property type="entry name" value="Radical_SAM_3-amino-3-carboxyp"/>
    <property type="match status" value="1"/>
</dbReference>
<comment type="cofactor">
    <cofactor evidence="1">
        <name>[4Fe-4S] cluster</name>
        <dbReference type="ChEBI" id="CHEBI:49883"/>
    </cofactor>
</comment>
<dbReference type="PANTHER" id="PTHR10762">
    <property type="entry name" value="DIPHTHAMIDE BIOSYNTHESIS PROTEIN"/>
    <property type="match status" value="1"/>
</dbReference>
<dbReference type="NCBIfam" id="TIGR00272">
    <property type="entry name" value="DPH2"/>
    <property type="match status" value="1"/>
</dbReference>
<dbReference type="InterPro" id="IPR016435">
    <property type="entry name" value="DPH1/DPH2"/>
</dbReference>
<evidence type="ECO:0000313" key="11">
    <source>
        <dbReference type="EMBL" id="SGZ53046.1"/>
    </source>
</evidence>
<evidence type="ECO:0000256" key="10">
    <source>
        <dbReference type="SAM" id="MobiDB-lite"/>
    </source>
</evidence>
<evidence type="ECO:0000256" key="8">
    <source>
        <dbReference type="ARBA" id="ARBA00054092"/>
    </source>
</evidence>
<evidence type="ECO:0000313" key="12">
    <source>
        <dbReference type="Proteomes" id="UP000182259"/>
    </source>
</evidence>
<accession>A0A1L0DKV8</accession>
<comment type="subcellular location">
    <subcellularLocation>
        <location evidence="9">Cytoplasm</location>
    </subcellularLocation>
</comment>
<name>A0A1L0DKV8_9ASCO</name>
<comment type="function">
    <text evidence="9">Required for the first step of diphthamide biosynthesis, a post-translational modification of histidine which occurs in elongation factor 2. DPH1 and DPH2 transfer a 3-amino-3-carboxypropyl (ACP) group from S-adenosyl-L-methionine (SAM) to a histidine residue, the reaction is assisted by a reduction system comprising DPH3 and a NADH-dependent reductase. Facilitates the reduction of the catalytic iron-sulfur cluster found in the DPH1 subunit.</text>
</comment>
<dbReference type="UniPathway" id="UPA00559"/>
<reference evidence="11 12" key="1">
    <citation type="submission" date="2016-10" db="EMBL/GenBank/DDBJ databases">
        <authorList>
            <person name="de Groot N.N."/>
        </authorList>
    </citation>
    <scope>NUCLEOTIDE SEQUENCE [LARGE SCALE GENOMIC DNA]</scope>
    <source>
        <strain evidence="11 12">PYCC 4715</strain>
    </source>
</reference>
<evidence type="ECO:0000256" key="9">
    <source>
        <dbReference type="RuleBase" id="RU364133"/>
    </source>
</evidence>
<evidence type="ECO:0000256" key="6">
    <source>
        <dbReference type="ARBA" id="ARBA00023014"/>
    </source>
</evidence>
<dbReference type="GO" id="GO:0090560">
    <property type="term" value="F:2-(3-amino-3-carboxypropyl)histidine synthase activity"/>
    <property type="evidence" value="ECO:0007669"/>
    <property type="project" value="InterPro"/>
</dbReference>
<dbReference type="InterPro" id="IPR042265">
    <property type="entry name" value="DPH1/DPH2_3"/>
</dbReference>
<protein>
    <recommendedName>
        <fullName evidence="9">2-(3-amino-3-carboxypropyl)histidine synthase subunit 2</fullName>
    </recommendedName>
</protein>
<feature type="region of interest" description="Disordered" evidence="10">
    <location>
        <begin position="492"/>
        <end position="520"/>
    </location>
</feature>
<evidence type="ECO:0000256" key="2">
    <source>
        <dbReference type="ARBA" id="ARBA00005156"/>
    </source>
</evidence>
<organism evidence="11 12">
    <name type="scientific">Sungouiella intermedia</name>
    <dbReference type="NCBI Taxonomy" id="45354"/>
    <lineage>
        <taxon>Eukaryota</taxon>
        <taxon>Fungi</taxon>
        <taxon>Dikarya</taxon>
        <taxon>Ascomycota</taxon>
        <taxon>Saccharomycotina</taxon>
        <taxon>Pichiomycetes</taxon>
        <taxon>Metschnikowiaceae</taxon>
        <taxon>Sungouiella</taxon>
    </lineage>
</organism>
<dbReference type="PANTHER" id="PTHR10762:SF2">
    <property type="entry name" value="2-(3-AMINO-3-CARBOXYPROPYL)HISTIDINE SYNTHASE SUBUNIT 2"/>
    <property type="match status" value="1"/>
</dbReference>
<dbReference type="SFLD" id="SFLDG01121">
    <property type="entry name" value="Diphthamide_biosynthesis"/>
    <property type="match status" value="1"/>
</dbReference>
<dbReference type="AlphaFoldDB" id="A0A1L0DKV8"/>
<dbReference type="GO" id="GO:0017183">
    <property type="term" value="P:protein histidyl modification to diphthamide"/>
    <property type="evidence" value="ECO:0007669"/>
    <property type="project" value="UniProtKB-UniPathway"/>
</dbReference>
<dbReference type="Pfam" id="PF01866">
    <property type="entry name" value="Diphthamide_syn"/>
    <property type="match status" value="1"/>
</dbReference>
<dbReference type="EMBL" id="LT635766">
    <property type="protein sequence ID" value="SGZ53046.1"/>
    <property type="molecule type" value="Genomic_DNA"/>
</dbReference>
<feature type="region of interest" description="Disordered" evidence="10">
    <location>
        <begin position="573"/>
        <end position="612"/>
    </location>
</feature>
<dbReference type="GO" id="GO:0051536">
    <property type="term" value="F:iron-sulfur cluster binding"/>
    <property type="evidence" value="ECO:0007669"/>
    <property type="project" value="UniProtKB-KW"/>
</dbReference>
<dbReference type="NCBIfam" id="TIGR00322">
    <property type="entry name" value="diphth2_R"/>
    <property type="match status" value="1"/>
</dbReference>
<evidence type="ECO:0000256" key="4">
    <source>
        <dbReference type="ARBA" id="ARBA00022723"/>
    </source>
</evidence>
<keyword evidence="4 9" id="KW-0479">Metal-binding</keyword>
<comment type="function">
    <text evidence="8">Required for the first step of diphthamide biosynthesis, a post-translational modification of histidine which occurs in elongation factor 2. DPH1 and DPH2 transfer a 3-amino-3-carboxypropyl (ACP) group from S-adenosyl-L-methionine (SAM) to a histidine residue, the reaction is assisted by a reduction system comprising DPH3 and a NADH-dependent reductase, predominantly CBR1. Facilitates the reduction of the catalytic iron-sulfur cluster found in the DPH1 subunit.</text>
</comment>
<evidence type="ECO:0000256" key="3">
    <source>
        <dbReference type="ARBA" id="ARBA00006179"/>
    </source>
</evidence>
<comment type="subunit">
    <text evidence="7">Component of the 2-(3-amino-3-carboxypropyl)histidine synthase complex composed of DPH1, DPH2, DPH3 and a NADH-dependent reductase, predominantly CBR1.</text>
</comment>
<dbReference type="InterPro" id="IPR042263">
    <property type="entry name" value="DPH1/DPH2_1"/>
</dbReference>
<evidence type="ECO:0000256" key="5">
    <source>
        <dbReference type="ARBA" id="ARBA00023004"/>
    </source>
</evidence>
<evidence type="ECO:0000256" key="7">
    <source>
        <dbReference type="ARBA" id="ARBA00034128"/>
    </source>
</evidence>
<dbReference type="InterPro" id="IPR010014">
    <property type="entry name" value="DHP2"/>
</dbReference>
<comment type="pathway">
    <text evidence="2 9">Protein modification; peptidyl-diphthamide biosynthesis.</text>
</comment>
<dbReference type="Proteomes" id="UP000182259">
    <property type="component" value="Chromosome III"/>
</dbReference>
<evidence type="ECO:0000256" key="1">
    <source>
        <dbReference type="ARBA" id="ARBA00001966"/>
    </source>
</evidence>
<keyword evidence="9" id="KW-0963">Cytoplasm</keyword>
<dbReference type="GO" id="GO:0046872">
    <property type="term" value="F:metal ion binding"/>
    <property type="evidence" value="ECO:0007669"/>
    <property type="project" value="UniProtKB-KW"/>
</dbReference>
<sequence length="612" mass="67977">MPVSDIVAPSLSTHQDEDAFSYAKVDKAEIKRNHLQHLAGEDYLQKIYEYYSLEELVGLLSEKIADAEGQELFKYKRITFQFPDSLVCDSAAVAQEVQKRLGLTSEVQKQNGERAQNDVPEEDACACGSQVLSGSCKKEASCSKDGCCTEKSPLDKQRIWILADTSYSSCCIDEVAAEHVSGDLVVHFGDACLNPAASIKSAYIFGKPSVDIDELVKAFKTRYPLEEFAESKIVLMADAPHTHLLFDIAQKLPEYSTFVADLEVKDVNATVLGYKQNTFSGNELRSMNRVFLGIIASEQGPSSYGESDSESDSGINSKYDEVLTTYELFHISQPEAPRLLQLTTKFQSVSVFDPVSNRVAQGPFPNLMRRYRYMHMARAAGTIGILVNTLSLANTKSLVNGISKKIREEGKKHYIFVVGKPNVAKLANFDAIDMWCILGCDHQGIILDQSSEYFKPIVTPYELLLALSDEVSWTGKWVTDFNRILEDLGVEADESDTAEKEPTELKDEDEEPQFNPVTGQYVSNARPLHRLQHLQITLEENEEEETGALVKKLSSAVAVRGTYSTSAAHLQTREWTGLGSDWQDNDDGEGALVEEGHSGVARGYDYDRDNKS</sequence>
<comment type="similarity">
    <text evidence="3 9">Belongs to the DPH1/DPH2 family. DPH2 subfamily.</text>
</comment>
<proteinExistence type="inferred from homology"/>
<dbReference type="FunFam" id="3.40.50.11860:FF:000001">
    <property type="entry name" value="2-(3-amino-3-carboxypropyl)histidine synthase subunit 2"/>
    <property type="match status" value="1"/>
</dbReference>
<dbReference type="SFLD" id="SFLDF00408">
    <property type="entry name" value="Diphthamide_biosynthesis_famil"/>
    <property type="match status" value="1"/>
</dbReference>
<keyword evidence="5 9" id="KW-0408">Iron</keyword>
<gene>
    <name evidence="11" type="ORF">SAMEA4029009_CIC11G00000005909</name>
</gene>
<keyword evidence="6 9" id="KW-0411">Iron-sulfur</keyword>
<dbReference type="GO" id="GO:0005737">
    <property type="term" value="C:cytoplasm"/>
    <property type="evidence" value="ECO:0007669"/>
    <property type="project" value="UniProtKB-SubCell"/>
</dbReference>
<dbReference type="Gene3D" id="3.40.50.11860">
    <property type="entry name" value="Diphthamide synthesis DPH1/DPH2 domain 3"/>
    <property type="match status" value="1"/>
</dbReference>
<dbReference type="Gene3D" id="3.40.50.11840">
    <property type="entry name" value="Diphthamide synthesis DPH1/DPH2 domain 1"/>
    <property type="match status" value="1"/>
</dbReference>